<evidence type="ECO:0000313" key="4">
    <source>
        <dbReference type="EMBL" id="ADN14780.1"/>
    </source>
</evidence>
<sequence length="112" mass="12356">MRRGEIYYANLSPVIGSEIAKNRPVLIISNDINNRAASTVTILPMTSNVERVYPFEVLVLPSDSNLPKPSKVQAQQIRTISKQRIQGDVVGSLSEQLMQSVDSAIKLHLALL</sequence>
<comment type="function">
    <text evidence="3">Toxic component of a type II toxin-antitoxin (TA) system.</text>
</comment>
<proteinExistence type="inferred from homology"/>
<reference evidence="5" key="1">
    <citation type="journal article" date="2011" name="MBio">
        <title>Novel metabolic attributes of the genus Cyanothece, comprising a group of unicellular nitrogen-fixing Cyanobacteria.</title>
        <authorList>
            <person name="Bandyopadhyay A."/>
            <person name="Elvitigala T."/>
            <person name="Welsh E."/>
            <person name="Stockel J."/>
            <person name="Liberton M."/>
            <person name="Min H."/>
            <person name="Sherman L.A."/>
            <person name="Pakrasi H.B."/>
        </authorList>
    </citation>
    <scope>NUCLEOTIDE SEQUENCE [LARGE SCALE GENOMIC DNA]</scope>
    <source>
        <strain evidence="5">PCC 7822</strain>
    </source>
</reference>
<dbReference type="GO" id="GO:0006402">
    <property type="term" value="P:mRNA catabolic process"/>
    <property type="evidence" value="ECO:0007669"/>
    <property type="project" value="TreeGrafter"/>
</dbReference>
<evidence type="ECO:0000313" key="5">
    <source>
        <dbReference type="Proteomes" id="UP000008206"/>
    </source>
</evidence>
<dbReference type="STRING" id="497965.Cyan7822_2820"/>
<dbReference type="GO" id="GO:0004521">
    <property type="term" value="F:RNA endonuclease activity"/>
    <property type="evidence" value="ECO:0007669"/>
    <property type="project" value="TreeGrafter"/>
</dbReference>
<organism evidence="4 5">
    <name type="scientific">Gloeothece verrucosa (strain PCC 7822)</name>
    <name type="common">Cyanothece sp. (strain PCC 7822)</name>
    <dbReference type="NCBI Taxonomy" id="497965"/>
    <lineage>
        <taxon>Bacteria</taxon>
        <taxon>Bacillati</taxon>
        <taxon>Cyanobacteriota</taxon>
        <taxon>Cyanophyceae</taxon>
        <taxon>Oscillatoriophycideae</taxon>
        <taxon>Chroococcales</taxon>
        <taxon>Aphanothecaceae</taxon>
        <taxon>Gloeothece</taxon>
        <taxon>Gloeothece verrucosa</taxon>
    </lineage>
</organism>
<dbReference type="eggNOG" id="COG2337">
    <property type="taxonomic scope" value="Bacteria"/>
</dbReference>
<comment type="similarity">
    <text evidence="1 3">Belongs to the PemK/MazF family.</text>
</comment>
<dbReference type="HOGENOM" id="CLU_121823_1_1_3"/>
<dbReference type="PIRSF" id="PIRSF033490">
    <property type="entry name" value="MazF"/>
    <property type="match status" value="1"/>
</dbReference>
<protein>
    <recommendedName>
        <fullName evidence="3">mRNA interferase</fullName>
        <ecNumber evidence="3">3.1.-.-</ecNumber>
    </recommendedName>
</protein>
<dbReference type="AlphaFoldDB" id="E0U6M1"/>
<gene>
    <name evidence="4" type="ordered locus">Cyan7822_2820</name>
</gene>
<dbReference type="GO" id="GO:0016075">
    <property type="term" value="P:rRNA catabolic process"/>
    <property type="evidence" value="ECO:0007669"/>
    <property type="project" value="TreeGrafter"/>
</dbReference>
<dbReference type="GO" id="GO:0003677">
    <property type="term" value="F:DNA binding"/>
    <property type="evidence" value="ECO:0007669"/>
    <property type="project" value="InterPro"/>
</dbReference>
<keyword evidence="3" id="KW-0255">Endonuclease</keyword>
<dbReference type="PANTHER" id="PTHR33988">
    <property type="entry name" value="ENDORIBONUCLEASE MAZF-RELATED"/>
    <property type="match status" value="1"/>
</dbReference>
<dbReference type="InterPro" id="IPR011067">
    <property type="entry name" value="Plasmid_toxin/cell-grow_inhib"/>
</dbReference>
<dbReference type="EC" id="3.1.-.-" evidence="3"/>
<dbReference type="Proteomes" id="UP000008206">
    <property type="component" value="Chromosome"/>
</dbReference>
<dbReference type="Pfam" id="PF02452">
    <property type="entry name" value="PemK_toxin"/>
    <property type="match status" value="1"/>
</dbReference>
<keyword evidence="2" id="KW-1277">Toxin-antitoxin system</keyword>
<evidence type="ECO:0000256" key="3">
    <source>
        <dbReference type="PIRNR" id="PIRNR033490"/>
    </source>
</evidence>
<dbReference type="KEGG" id="cyj:Cyan7822_2820"/>
<keyword evidence="5" id="KW-1185">Reference proteome</keyword>
<accession>E0U6M1</accession>
<keyword evidence="3" id="KW-0540">Nuclease</keyword>
<dbReference type="EMBL" id="CP002198">
    <property type="protein sequence ID" value="ADN14780.1"/>
    <property type="molecule type" value="Genomic_DNA"/>
</dbReference>
<dbReference type="InterPro" id="IPR003477">
    <property type="entry name" value="PemK-like"/>
</dbReference>
<dbReference type="GO" id="GO:0016787">
    <property type="term" value="F:hydrolase activity"/>
    <property type="evidence" value="ECO:0007669"/>
    <property type="project" value="UniProtKB-KW"/>
</dbReference>
<keyword evidence="3" id="KW-0378">Hydrolase</keyword>
<dbReference type="OrthoDB" id="9793906at2"/>
<evidence type="ECO:0000256" key="2">
    <source>
        <dbReference type="ARBA" id="ARBA00022649"/>
    </source>
</evidence>
<dbReference type="Gene3D" id="2.30.30.110">
    <property type="match status" value="1"/>
</dbReference>
<dbReference type="PANTHER" id="PTHR33988:SF1">
    <property type="entry name" value="ENDORIBONUCLEASE MAZF7-RELATED"/>
    <property type="match status" value="1"/>
</dbReference>
<dbReference type="RefSeq" id="WP_013322885.1">
    <property type="nucleotide sequence ID" value="NC_014501.1"/>
</dbReference>
<evidence type="ECO:0000256" key="1">
    <source>
        <dbReference type="ARBA" id="ARBA00007521"/>
    </source>
</evidence>
<name>E0U6M1_GLOV7</name>
<dbReference type="SUPFAM" id="SSF50118">
    <property type="entry name" value="Cell growth inhibitor/plasmid maintenance toxic component"/>
    <property type="match status" value="1"/>
</dbReference>